<dbReference type="KEGG" id="pfj:MYCFIDRAFT_172691"/>
<dbReference type="HOGENOM" id="CLU_1982523_0_0_1"/>
<gene>
    <name evidence="2" type="ORF">MYCFIDRAFT_172691</name>
</gene>
<dbReference type="RefSeq" id="XP_007924088.1">
    <property type="nucleotide sequence ID" value="XM_007925897.1"/>
</dbReference>
<dbReference type="GeneID" id="19332842"/>
<name>M3BCX0_PSEFD</name>
<dbReference type="AlphaFoldDB" id="M3BCX0"/>
<evidence type="ECO:0000313" key="2">
    <source>
        <dbReference type="EMBL" id="EME87018.1"/>
    </source>
</evidence>
<keyword evidence="1" id="KW-0812">Transmembrane</keyword>
<keyword evidence="1" id="KW-0472">Membrane</keyword>
<proteinExistence type="predicted"/>
<dbReference type="EMBL" id="KB446556">
    <property type="protein sequence ID" value="EME87018.1"/>
    <property type="molecule type" value="Genomic_DNA"/>
</dbReference>
<dbReference type="VEuPathDB" id="FungiDB:MYCFIDRAFT_172691"/>
<reference evidence="2 3" key="1">
    <citation type="journal article" date="2012" name="PLoS Pathog.">
        <title>Diverse lifestyles and strategies of plant pathogenesis encoded in the genomes of eighteen Dothideomycetes fungi.</title>
        <authorList>
            <person name="Ohm R.A."/>
            <person name="Feau N."/>
            <person name="Henrissat B."/>
            <person name="Schoch C.L."/>
            <person name="Horwitz B.A."/>
            <person name="Barry K.W."/>
            <person name="Condon B.J."/>
            <person name="Copeland A.C."/>
            <person name="Dhillon B."/>
            <person name="Glaser F."/>
            <person name="Hesse C.N."/>
            <person name="Kosti I."/>
            <person name="LaButti K."/>
            <person name="Lindquist E.A."/>
            <person name="Lucas S."/>
            <person name="Salamov A.A."/>
            <person name="Bradshaw R.E."/>
            <person name="Ciuffetti L."/>
            <person name="Hamelin R.C."/>
            <person name="Kema G.H.J."/>
            <person name="Lawrence C."/>
            <person name="Scott J.A."/>
            <person name="Spatafora J.W."/>
            <person name="Turgeon B.G."/>
            <person name="de Wit P.J.G.M."/>
            <person name="Zhong S."/>
            <person name="Goodwin S.B."/>
            <person name="Grigoriev I.V."/>
        </authorList>
    </citation>
    <scope>NUCLEOTIDE SEQUENCE [LARGE SCALE GENOMIC DNA]</scope>
    <source>
        <strain evidence="2 3">CIRAD86</strain>
    </source>
</reference>
<feature type="transmembrane region" description="Helical" evidence="1">
    <location>
        <begin position="70"/>
        <end position="89"/>
    </location>
</feature>
<evidence type="ECO:0000256" key="1">
    <source>
        <dbReference type="SAM" id="Phobius"/>
    </source>
</evidence>
<dbReference type="Proteomes" id="UP000016932">
    <property type="component" value="Unassembled WGS sequence"/>
</dbReference>
<keyword evidence="1" id="KW-1133">Transmembrane helix</keyword>
<sequence>MNYGMDVTPYVFHLYLSAETGAAKDDGLTIAGNEFVVLDFEDASWGQIFFLKTVGDRYTIEMYCIDEKKLVWFGLALHIIYYLVGLRGIQPKVIPASIWGSGSYSLRYARRFGRLLLSRLGPSSIF</sequence>
<accession>M3BCX0</accession>
<evidence type="ECO:0000313" key="3">
    <source>
        <dbReference type="Proteomes" id="UP000016932"/>
    </source>
</evidence>
<keyword evidence="3" id="KW-1185">Reference proteome</keyword>
<organism evidence="2 3">
    <name type="scientific">Pseudocercospora fijiensis (strain CIRAD86)</name>
    <name type="common">Black leaf streak disease fungus</name>
    <name type="synonym">Mycosphaerella fijiensis</name>
    <dbReference type="NCBI Taxonomy" id="383855"/>
    <lineage>
        <taxon>Eukaryota</taxon>
        <taxon>Fungi</taxon>
        <taxon>Dikarya</taxon>
        <taxon>Ascomycota</taxon>
        <taxon>Pezizomycotina</taxon>
        <taxon>Dothideomycetes</taxon>
        <taxon>Dothideomycetidae</taxon>
        <taxon>Mycosphaerellales</taxon>
        <taxon>Mycosphaerellaceae</taxon>
        <taxon>Pseudocercospora</taxon>
    </lineage>
</organism>
<protein>
    <submittedName>
        <fullName evidence="2">Uncharacterized protein</fullName>
    </submittedName>
</protein>